<evidence type="ECO:0000313" key="4">
    <source>
        <dbReference type="Proteomes" id="UP001480595"/>
    </source>
</evidence>
<name>A0ABR1VS03_9PEZI</name>
<keyword evidence="2" id="KW-0812">Transmembrane</keyword>
<evidence type="ECO:0000256" key="2">
    <source>
        <dbReference type="SAM" id="Phobius"/>
    </source>
</evidence>
<dbReference type="Proteomes" id="UP001480595">
    <property type="component" value="Unassembled WGS sequence"/>
</dbReference>
<feature type="transmembrane region" description="Helical" evidence="2">
    <location>
        <begin position="109"/>
        <end position="130"/>
    </location>
</feature>
<feature type="region of interest" description="Disordered" evidence="1">
    <location>
        <begin position="77"/>
        <end position="98"/>
    </location>
</feature>
<dbReference type="RefSeq" id="XP_066718478.1">
    <property type="nucleotide sequence ID" value="XM_066856311.1"/>
</dbReference>
<comment type="caution">
    <text evidence="3">The sequence shown here is derived from an EMBL/GenBank/DDBJ whole genome shotgun (WGS) entry which is preliminary data.</text>
</comment>
<reference evidence="3 4" key="1">
    <citation type="submission" date="2023-01" db="EMBL/GenBank/DDBJ databases">
        <title>Analysis of 21 Apiospora genomes using comparative genomics revels a genus with tremendous synthesis potential of carbohydrate active enzymes and secondary metabolites.</title>
        <authorList>
            <person name="Sorensen T."/>
        </authorList>
    </citation>
    <scope>NUCLEOTIDE SEQUENCE [LARGE SCALE GENOMIC DNA]</scope>
    <source>
        <strain evidence="3 4">CBS 135458</strain>
    </source>
</reference>
<evidence type="ECO:0000256" key="1">
    <source>
        <dbReference type="SAM" id="MobiDB-lite"/>
    </source>
</evidence>
<dbReference type="GeneID" id="92089374"/>
<evidence type="ECO:0000313" key="3">
    <source>
        <dbReference type="EMBL" id="KAK8074003.1"/>
    </source>
</evidence>
<keyword evidence="4" id="KW-1185">Reference proteome</keyword>
<keyword evidence="2" id="KW-0472">Membrane</keyword>
<accession>A0ABR1VS03</accession>
<dbReference type="EMBL" id="JAQQWL010000005">
    <property type="protein sequence ID" value="KAK8074003.1"/>
    <property type="molecule type" value="Genomic_DNA"/>
</dbReference>
<keyword evidence="2" id="KW-1133">Transmembrane helix</keyword>
<feature type="compositionally biased region" description="Basic and acidic residues" evidence="1">
    <location>
        <begin position="82"/>
        <end position="98"/>
    </location>
</feature>
<proteinExistence type="predicted"/>
<gene>
    <name evidence="3" type="ORF">PG994_004902</name>
</gene>
<organism evidence="3 4">
    <name type="scientific">Apiospora phragmitis</name>
    <dbReference type="NCBI Taxonomy" id="2905665"/>
    <lineage>
        <taxon>Eukaryota</taxon>
        <taxon>Fungi</taxon>
        <taxon>Dikarya</taxon>
        <taxon>Ascomycota</taxon>
        <taxon>Pezizomycotina</taxon>
        <taxon>Sordariomycetes</taxon>
        <taxon>Xylariomycetidae</taxon>
        <taxon>Amphisphaeriales</taxon>
        <taxon>Apiosporaceae</taxon>
        <taxon>Apiospora</taxon>
    </lineage>
</organism>
<protein>
    <submittedName>
        <fullName evidence="3">Uncharacterized protein</fullName>
    </submittedName>
</protein>
<sequence>MVIQLVNNAFERMEAILGLPIELRLGICEHYHTAFDDGQQKQQQLPRTHYHHHSHGGGMLGDEGLLDVARTIIGKRGRGTARGRERGDPVTASGHDEGEALASRSHSAVIFECVWVLLLVTIFEKFLYIITVMG</sequence>